<proteinExistence type="predicted"/>
<sequence>MSNTIVFFSIGNPGPQNRHSVGHLVLKQLTDAFETKQLVKKGKYSLTNLDNIMFVKSNAYMNESGRSLRAFLSSERIGNCTIVVVYDDFELDLPKVRLQALKKNESHNGVKSVQKELLSLPHQVYKLGVGVGPKPQGASKDAMANFVLSDFTLEQKSSIPTAMEAVYEYVHRIIETDGEVGDCNKLNSSVTKSL</sequence>
<reference evidence="4 5" key="1">
    <citation type="submission" date="2017-12" db="EMBL/GenBank/DDBJ databases">
        <title>Genome Sequence of a Multidrug-Resistant Candida haemulonii Isolate from a Patient with Chronic Leg Ulcers in Israel.</title>
        <authorList>
            <person name="Chow N.A."/>
            <person name="Gade L."/>
            <person name="Batra D."/>
            <person name="Rowe L.A."/>
            <person name="Ben-Ami R."/>
            <person name="Loparev V.N."/>
            <person name="Litvintseva A.P."/>
        </authorList>
    </citation>
    <scope>NUCLEOTIDE SEQUENCE [LARGE SCALE GENOMIC DNA]</scope>
    <source>
        <strain evidence="4 5">B11899</strain>
    </source>
</reference>
<accession>A0A2V1AZM5</accession>
<dbReference type="AlphaFoldDB" id="A0A2V1AZM5"/>
<keyword evidence="1" id="KW-0820">tRNA-binding</keyword>
<dbReference type="InterPro" id="IPR036416">
    <property type="entry name" value="Pept_tRNA_hydro_sf"/>
</dbReference>
<dbReference type="VEuPathDB" id="FungiDB:CXQ85_003807"/>
<gene>
    <name evidence="4" type="ORF">CXQ85_003807</name>
</gene>
<evidence type="ECO:0000256" key="1">
    <source>
        <dbReference type="ARBA" id="ARBA00022555"/>
    </source>
</evidence>
<name>A0A2V1AZM5_9ASCO</name>
<protein>
    <submittedName>
        <fullName evidence="4">Peptidyl-tRNA hydrolase</fullName>
    </submittedName>
</protein>
<evidence type="ECO:0000313" key="4">
    <source>
        <dbReference type="EMBL" id="PVH23517.1"/>
    </source>
</evidence>
<keyword evidence="3" id="KW-0694">RNA-binding</keyword>
<dbReference type="PANTHER" id="PTHR17224:SF1">
    <property type="entry name" value="PEPTIDYL-TRNA HYDROLASE"/>
    <property type="match status" value="1"/>
</dbReference>
<dbReference type="PANTHER" id="PTHR17224">
    <property type="entry name" value="PEPTIDYL-TRNA HYDROLASE"/>
    <property type="match status" value="1"/>
</dbReference>
<keyword evidence="5" id="KW-1185">Reference proteome</keyword>
<dbReference type="InterPro" id="IPR001328">
    <property type="entry name" value="Pept_tRNA_hydro"/>
</dbReference>
<dbReference type="SUPFAM" id="SSF53178">
    <property type="entry name" value="Peptidyl-tRNA hydrolase-like"/>
    <property type="match status" value="1"/>
</dbReference>
<dbReference type="Gene3D" id="3.40.50.1470">
    <property type="entry name" value="Peptidyl-tRNA hydrolase"/>
    <property type="match status" value="1"/>
</dbReference>
<dbReference type="Pfam" id="PF01195">
    <property type="entry name" value="Pept_tRNA_hydro"/>
    <property type="match status" value="1"/>
</dbReference>
<evidence type="ECO:0000313" key="5">
    <source>
        <dbReference type="Proteomes" id="UP000244309"/>
    </source>
</evidence>
<dbReference type="OrthoDB" id="1711136at2759"/>
<dbReference type="GeneID" id="37009137"/>
<dbReference type="STRING" id="45357.A0A2V1AZM5"/>
<evidence type="ECO:0000256" key="2">
    <source>
        <dbReference type="ARBA" id="ARBA00022801"/>
    </source>
</evidence>
<dbReference type="Proteomes" id="UP000244309">
    <property type="component" value="Unassembled WGS sequence"/>
</dbReference>
<dbReference type="EMBL" id="PKFO01000011">
    <property type="protein sequence ID" value="PVH23517.1"/>
    <property type="molecule type" value="Genomic_DNA"/>
</dbReference>
<evidence type="ECO:0000256" key="3">
    <source>
        <dbReference type="ARBA" id="ARBA00022884"/>
    </source>
</evidence>
<dbReference type="RefSeq" id="XP_025344457.1">
    <property type="nucleotide sequence ID" value="XM_025487441.1"/>
</dbReference>
<dbReference type="GO" id="GO:0000049">
    <property type="term" value="F:tRNA binding"/>
    <property type="evidence" value="ECO:0007669"/>
    <property type="project" value="UniProtKB-KW"/>
</dbReference>
<dbReference type="NCBIfam" id="TIGR00447">
    <property type="entry name" value="pth"/>
    <property type="match status" value="1"/>
</dbReference>
<dbReference type="GO" id="GO:0004045">
    <property type="term" value="F:peptidyl-tRNA hydrolase activity"/>
    <property type="evidence" value="ECO:0007669"/>
    <property type="project" value="InterPro"/>
</dbReference>
<organism evidence="4 5">
    <name type="scientific">Candidozyma haemuli</name>
    <dbReference type="NCBI Taxonomy" id="45357"/>
    <lineage>
        <taxon>Eukaryota</taxon>
        <taxon>Fungi</taxon>
        <taxon>Dikarya</taxon>
        <taxon>Ascomycota</taxon>
        <taxon>Saccharomycotina</taxon>
        <taxon>Pichiomycetes</taxon>
        <taxon>Metschnikowiaceae</taxon>
        <taxon>Candidozyma</taxon>
    </lineage>
</organism>
<keyword evidence="2 4" id="KW-0378">Hydrolase</keyword>
<comment type="caution">
    <text evidence="4">The sequence shown here is derived from an EMBL/GenBank/DDBJ whole genome shotgun (WGS) entry which is preliminary data.</text>
</comment>